<dbReference type="EMBL" id="BK014996">
    <property type="protein sequence ID" value="DAD86178.1"/>
    <property type="molecule type" value="Genomic_DNA"/>
</dbReference>
<organism evidence="1">
    <name type="scientific">Caudovirales sp. ctUL28</name>
    <dbReference type="NCBI Taxonomy" id="2826778"/>
    <lineage>
        <taxon>Viruses</taxon>
        <taxon>Duplodnaviria</taxon>
        <taxon>Heunggongvirae</taxon>
        <taxon>Uroviricota</taxon>
        <taxon>Caudoviricetes</taxon>
    </lineage>
</organism>
<accession>A0A8S5MVP9</accession>
<reference evidence="1" key="1">
    <citation type="journal article" date="2021" name="Proc. Natl. Acad. Sci. U.S.A.">
        <title>A Catalog of Tens of Thousands of Viruses from Human Metagenomes Reveals Hidden Associations with Chronic Diseases.</title>
        <authorList>
            <person name="Tisza M.J."/>
            <person name="Buck C.B."/>
        </authorList>
    </citation>
    <scope>NUCLEOTIDE SEQUENCE</scope>
    <source>
        <strain evidence="1">CtUL28</strain>
    </source>
</reference>
<proteinExistence type="predicted"/>
<dbReference type="Pfam" id="PF06995">
    <property type="entry name" value="Phage_P2_GpU"/>
    <property type="match status" value="1"/>
</dbReference>
<protein>
    <recommendedName>
        <fullName evidence="2">Phage P2 GpU</fullName>
    </recommendedName>
</protein>
<dbReference type="InterPro" id="IPR009734">
    <property type="entry name" value="Myoviridae_GpU"/>
</dbReference>
<evidence type="ECO:0008006" key="2">
    <source>
        <dbReference type="Google" id="ProtNLM"/>
    </source>
</evidence>
<sequence>MYVGSLGSILFMTSSRVVNTFHDYSRESSGRWAKHEIIGEKPVMEFLGPDTEKISFKMLLRRDQGISPKEELKQLREYRDTGAVLPLIIGGGVVGDNFWVVESIGETVNYWDSLGGILSVSVDVSLSEYTKRLVV</sequence>
<name>A0A8S5MVP9_9CAUD</name>
<evidence type="ECO:0000313" key="1">
    <source>
        <dbReference type="EMBL" id="DAD86178.1"/>
    </source>
</evidence>